<keyword evidence="3" id="KW-1185">Reference proteome</keyword>
<dbReference type="GO" id="GO:0005737">
    <property type="term" value="C:cytoplasm"/>
    <property type="evidence" value="ECO:0007669"/>
    <property type="project" value="TreeGrafter"/>
</dbReference>
<name>A0A8T4IHA6_9SPHN</name>
<dbReference type="Pfam" id="PF00149">
    <property type="entry name" value="Metallophos"/>
    <property type="match status" value="1"/>
</dbReference>
<dbReference type="CDD" id="cd00144">
    <property type="entry name" value="MPP_PPP_family"/>
    <property type="match status" value="1"/>
</dbReference>
<dbReference type="PANTHER" id="PTHR42850:SF4">
    <property type="entry name" value="ZINC-DEPENDENT ENDOPOLYPHOSPHATASE"/>
    <property type="match status" value="1"/>
</dbReference>
<evidence type="ECO:0000313" key="2">
    <source>
        <dbReference type="EMBL" id="MBR0553940.1"/>
    </source>
</evidence>
<dbReference type="SUPFAM" id="SSF56300">
    <property type="entry name" value="Metallo-dependent phosphatases"/>
    <property type="match status" value="1"/>
</dbReference>
<accession>A0A8T4IHA6</accession>
<evidence type="ECO:0000313" key="3">
    <source>
        <dbReference type="Proteomes" id="UP000676996"/>
    </source>
</evidence>
<dbReference type="RefSeq" id="WP_284055191.1">
    <property type="nucleotide sequence ID" value="NZ_JAGRQC010000006.1"/>
</dbReference>
<dbReference type="Proteomes" id="UP000676996">
    <property type="component" value="Unassembled WGS sequence"/>
</dbReference>
<dbReference type="InterPro" id="IPR050126">
    <property type="entry name" value="Ap4A_hydrolase"/>
</dbReference>
<evidence type="ECO:0000259" key="1">
    <source>
        <dbReference type="Pfam" id="PF00149"/>
    </source>
</evidence>
<dbReference type="EMBL" id="JAGRQC010000006">
    <property type="protein sequence ID" value="MBR0553940.1"/>
    <property type="molecule type" value="Genomic_DNA"/>
</dbReference>
<organism evidence="2 3">
    <name type="scientific">Stakelama marina</name>
    <dbReference type="NCBI Taxonomy" id="2826939"/>
    <lineage>
        <taxon>Bacteria</taxon>
        <taxon>Pseudomonadati</taxon>
        <taxon>Pseudomonadota</taxon>
        <taxon>Alphaproteobacteria</taxon>
        <taxon>Sphingomonadales</taxon>
        <taxon>Sphingomonadaceae</taxon>
        <taxon>Stakelama</taxon>
    </lineage>
</organism>
<comment type="caution">
    <text evidence="2">The sequence shown here is derived from an EMBL/GenBank/DDBJ whole genome shotgun (WGS) entry which is preliminary data.</text>
</comment>
<dbReference type="AlphaFoldDB" id="A0A8T4IHA6"/>
<feature type="domain" description="Calcineurin-like phosphoesterase" evidence="1">
    <location>
        <begin position="23"/>
        <end position="215"/>
    </location>
</feature>
<dbReference type="PANTHER" id="PTHR42850">
    <property type="entry name" value="METALLOPHOSPHOESTERASE"/>
    <property type="match status" value="1"/>
</dbReference>
<gene>
    <name evidence="2" type="ORF">J7S20_15655</name>
</gene>
<dbReference type="InterPro" id="IPR004843">
    <property type="entry name" value="Calcineurin-like_PHP"/>
</dbReference>
<proteinExistence type="predicted"/>
<dbReference type="GO" id="GO:0008803">
    <property type="term" value="F:bis(5'-nucleosyl)-tetraphosphatase (symmetrical) activity"/>
    <property type="evidence" value="ECO:0007669"/>
    <property type="project" value="TreeGrafter"/>
</dbReference>
<dbReference type="InterPro" id="IPR029052">
    <property type="entry name" value="Metallo-depent_PP-like"/>
</dbReference>
<dbReference type="GO" id="GO:0110154">
    <property type="term" value="P:RNA decapping"/>
    <property type="evidence" value="ECO:0007669"/>
    <property type="project" value="TreeGrafter"/>
</dbReference>
<protein>
    <submittedName>
        <fullName evidence="2">Serine/threonine protein phosphatase</fullName>
    </submittedName>
</protein>
<dbReference type="Gene3D" id="3.60.21.10">
    <property type="match status" value="1"/>
</dbReference>
<reference evidence="2" key="1">
    <citation type="submission" date="2021-04" db="EMBL/GenBank/DDBJ databases">
        <title>Ouciella asimina sp. nov., isolated from the surface seawater in the hydrothermal field of Okinawa Trough.</title>
        <authorList>
            <person name="Shuang W."/>
        </authorList>
    </citation>
    <scope>NUCLEOTIDE SEQUENCE</scope>
    <source>
        <strain evidence="2">LXI357</strain>
    </source>
</reference>
<sequence length="254" mass="28385">MFPFLKSLRNPQRAQHALPEGERVYAIGDIHGRLDLFGELLAKIDRDDEERAPAKTTIILLGDLINRGPNSAGVIRKARELCVERGIGRVVKGNHEEIFVKAASGSGKAARMLWQMGGDATLLSYGFSREEAENGTFQELAERMAERIPDEDVAFLGKAEDWITKGDYLFVHAGIRPGVPVDQQTSADLRWIREKFLNAKRNDDTMVVHGHTPTRSVDERPDRLGVDTGAYMWGVLTAVGIEDTDRWFLEAREG</sequence>
<dbReference type="GO" id="GO:0016791">
    <property type="term" value="F:phosphatase activity"/>
    <property type="evidence" value="ECO:0007669"/>
    <property type="project" value="TreeGrafter"/>
</dbReference>